<dbReference type="Gene3D" id="3.90.1530.10">
    <property type="entry name" value="Conserved hypothetical protein from pyrococcus furiosus pfu- 392566-001, ParB domain"/>
    <property type="match status" value="1"/>
</dbReference>
<name>A0A7C3YPN5_9EURY</name>
<accession>A0A7C3YPN5</accession>
<feature type="domain" description="CBS" evidence="3">
    <location>
        <begin position="1"/>
        <end position="59"/>
    </location>
</feature>
<proteinExistence type="predicted"/>
<dbReference type="CDD" id="cd04610">
    <property type="entry name" value="CBS_pair_ParBc_assoc"/>
    <property type="match status" value="1"/>
</dbReference>
<organism evidence="4">
    <name type="scientific">Geoglobus ahangari</name>
    <dbReference type="NCBI Taxonomy" id="113653"/>
    <lineage>
        <taxon>Archaea</taxon>
        <taxon>Methanobacteriati</taxon>
        <taxon>Methanobacteriota</taxon>
        <taxon>Archaeoglobi</taxon>
        <taxon>Archaeoglobales</taxon>
        <taxon>Archaeoglobaceae</taxon>
        <taxon>Geoglobus</taxon>
    </lineage>
</organism>
<dbReference type="PANTHER" id="PTHR48108:SF35">
    <property type="entry name" value="ZINC METALLOPROTEASE MJ0392"/>
    <property type="match status" value="1"/>
</dbReference>
<dbReference type="SUPFAM" id="SSF110849">
    <property type="entry name" value="ParB/Sulfiredoxin"/>
    <property type="match status" value="1"/>
</dbReference>
<evidence type="ECO:0000259" key="3">
    <source>
        <dbReference type="PROSITE" id="PS51371"/>
    </source>
</evidence>
<dbReference type="InterPro" id="IPR003115">
    <property type="entry name" value="ParB_N"/>
</dbReference>
<dbReference type="PROSITE" id="PS51371">
    <property type="entry name" value="CBS"/>
    <property type="match status" value="2"/>
</dbReference>
<dbReference type="InterPro" id="IPR016427">
    <property type="entry name" value="UCP004699_CBS/ParB"/>
</dbReference>
<keyword evidence="2" id="KW-0129">CBS domain</keyword>
<dbReference type="InterPro" id="IPR051462">
    <property type="entry name" value="CBS_domain-containing"/>
</dbReference>
<dbReference type="InterPro" id="IPR000644">
    <property type="entry name" value="CBS_dom"/>
</dbReference>
<dbReference type="EMBL" id="DTAK01000002">
    <property type="protein sequence ID" value="HGU58668.1"/>
    <property type="molecule type" value="Genomic_DNA"/>
</dbReference>
<sequence>MTRNVITLKPDNTVADAIELIEKTGHDGFPVVDENNKVVGYVSSRDLLKKDFNTKIKDIMSKSIYVAREYMDLRDAARVMFRTGHSKLPVVDEEGRLKGILTNTDIIRSQIERADPSKVLKLKETIEKVHNTKVNIYIDFVDVDELIPTQTKVYADELRGRIYEIKRGLAEPIVVIKKGKKFYLVDGHHRAVAVKKLGIRKLKAYILEVPENIELGIEKLVKKKSIKSIKDIEVIEDVPHPLVEITFKRY</sequence>
<evidence type="ECO:0000256" key="2">
    <source>
        <dbReference type="PROSITE-ProRule" id="PRU00703"/>
    </source>
</evidence>
<dbReference type="EMBL" id="DTPI01000021">
    <property type="protein sequence ID" value="HGE66065.1"/>
    <property type="molecule type" value="Genomic_DNA"/>
</dbReference>
<dbReference type="InterPro" id="IPR036086">
    <property type="entry name" value="ParB/Sulfiredoxin_sf"/>
</dbReference>
<gene>
    <name evidence="5" type="ORF">ENT89_00280</name>
    <name evidence="4" type="ORF">ENX77_02900</name>
</gene>
<dbReference type="Gene3D" id="3.10.580.10">
    <property type="entry name" value="CBS-domain"/>
    <property type="match status" value="2"/>
</dbReference>
<protein>
    <submittedName>
        <fullName evidence="4">CBS domain-containing protein</fullName>
    </submittedName>
</protein>
<dbReference type="AlphaFoldDB" id="A0A7C3YPN5"/>
<keyword evidence="1" id="KW-0677">Repeat</keyword>
<dbReference type="SMART" id="SM00470">
    <property type="entry name" value="ParB"/>
    <property type="match status" value="1"/>
</dbReference>
<evidence type="ECO:0000313" key="4">
    <source>
        <dbReference type="EMBL" id="HGE66065.1"/>
    </source>
</evidence>
<reference evidence="4" key="1">
    <citation type="journal article" date="2020" name="mSystems">
        <title>Genome- and Community-Level Interaction Insights into Carbon Utilization and Element Cycling Functions of Hydrothermarchaeota in Hydrothermal Sediment.</title>
        <authorList>
            <person name="Zhou Z."/>
            <person name="Liu Y."/>
            <person name="Xu W."/>
            <person name="Pan J."/>
            <person name="Luo Z.H."/>
            <person name="Li M."/>
        </authorList>
    </citation>
    <scope>NUCLEOTIDE SEQUENCE [LARGE SCALE GENOMIC DNA]</scope>
    <source>
        <strain evidence="5">SpSt-62</strain>
        <strain evidence="4">SpSt-97</strain>
    </source>
</reference>
<feature type="domain" description="CBS" evidence="3">
    <location>
        <begin position="60"/>
        <end position="117"/>
    </location>
</feature>
<dbReference type="SUPFAM" id="SSF54631">
    <property type="entry name" value="CBS-domain pair"/>
    <property type="match status" value="1"/>
</dbReference>
<evidence type="ECO:0000256" key="1">
    <source>
        <dbReference type="ARBA" id="ARBA00022737"/>
    </source>
</evidence>
<comment type="caution">
    <text evidence="4">The sequence shown here is derived from an EMBL/GenBank/DDBJ whole genome shotgun (WGS) entry which is preliminary data.</text>
</comment>
<dbReference type="PANTHER" id="PTHR48108">
    <property type="entry name" value="CBS DOMAIN-CONTAINING PROTEIN CBSX2, CHLOROPLASTIC"/>
    <property type="match status" value="1"/>
</dbReference>
<dbReference type="Pfam" id="PF02195">
    <property type="entry name" value="ParB_N"/>
    <property type="match status" value="1"/>
</dbReference>
<dbReference type="PIRSF" id="PIRSF004699">
    <property type="entry name" value="UCP004699_CBS_ParB"/>
    <property type="match status" value="1"/>
</dbReference>
<dbReference type="Pfam" id="PF00571">
    <property type="entry name" value="CBS"/>
    <property type="match status" value="2"/>
</dbReference>
<dbReference type="SMART" id="SM00116">
    <property type="entry name" value="CBS"/>
    <property type="match status" value="2"/>
</dbReference>
<evidence type="ECO:0000313" key="5">
    <source>
        <dbReference type="EMBL" id="HGU58668.1"/>
    </source>
</evidence>
<dbReference type="InterPro" id="IPR046342">
    <property type="entry name" value="CBS_dom_sf"/>
</dbReference>